<gene>
    <name evidence="3" type="ORF">BSTOLATCC_MIC15610</name>
</gene>
<keyword evidence="4" id="KW-1185">Reference proteome</keyword>
<keyword evidence="2" id="KW-0732">Signal</keyword>
<evidence type="ECO:0000256" key="1">
    <source>
        <dbReference type="ARBA" id="ARBA00009486"/>
    </source>
</evidence>
<dbReference type="EMBL" id="CAJZBQ010000015">
    <property type="protein sequence ID" value="CAG9316171.1"/>
    <property type="molecule type" value="Genomic_DNA"/>
</dbReference>
<dbReference type="InterPro" id="IPR021988">
    <property type="entry name" value="BMT1"/>
</dbReference>
<sequence>MHYTFLWGLASILLLINFALGVKKPIPYNGCPTFDLKNRISIIEKSSISGFSLQKNLSAFNLFTDTQFIFNLLRLHISEEEFCELQSSANIMMMFPAAIWLSEKSMFLTVVRLSYSRKAFLKSFLYTSLFDSNWNEVITEELIGMTQVPGIIPIDVYDYSIENSGPEDPRIFWFSNEIYIIFNMIDIDLKRKMFLYNFSTGESWALRIIDHLFWHRYAEKNWTPLIIDDKSMYFVYNYKNFQILDCTDRNNYCIKSSGEFNTVPSGLRGGSPYVRFQKTNYFISYGYTHIDYRKDEEFCVVYRPAITIVFIEENPLSFRLIYQSEPIEFQEKLFIQPIMNYTEGSQAEICEDRRIMMVVSIAKWDYDKDIVDITINLNDTIPLAIQISGLTSLINDVIKMHENRAFLEETNCAERLAWKHFELEDIEGTKFSPRKKRMAGVKNDKTDLDLTKVVFQNLQF</sequence>
<dbReference type="Pfam" id="PF12141">
    <property type="entry name" value="BMT"/>
    <property type="match status" value="1"/>
</dbReference>
<organism evidence="3 4">
    <name type="scientific">Blepharisma stoltei</name>
    <dbReference type="NCBI Taxonomy" id="1481888"/>
    <lineage>
        <taxon>Eukaryota</taxon>
        <taxon>Sar</taxon>
        <taxon>Alveolata</taxon>
        <taxon>Ciliophora</taxon>
        <taxon>Postciliodesmatophora</taxon>
        <taxon>Heterotrichea</taxon>
        <taxon>Heterotrichida</taxon>
        <taxon>Blepharismidae</taxon>
        <taxon>Blepharisma</taxon>
    </lineage>
</organism>
<accession>A0AAU9IR15</accession>
<protein>
    <submittedName>
        <fullName evidence="3">Uncharacterized protein</fullName>
    </submittedName>
</protein>
<evidence type="ECO:0000313" key="3">
    <source>
        <dbReference type="EMBL" id="CAG9316171.1"/>
    </source>
</evidence>
<evidence type="ECO:0000256" key="2">
    <source>
        <dbReference type="SAM" id="SignalP"/>
    </source>
</evidence>
<dbReference type="GO" id="GO:0000030">
    <property type="term" value="F:mannosyltransferase activity"/>
    <property type="evidence" value="ECO:0007669"/>
    <property type="project" value="InterPro"/>
</dbReference>
<comment type="caution">
    <text evidence="3">The sequence shown here is derived from an EMBL/GenBank/DDBJ whole genome shotgun (WGS) entry which is preliminary data.</text>
</comment>
<feature type="chain" id="PRO_5043538207" evidence="2">
    <location>
        <begin position="22"/>
        <end position="460"/>
    </location>
</feature>
<proteinExistence type="inferred from homology"/>
<feature type="signal peptide" evidence="2">
    <location>
        <begin position="1"/>
        <end position="21"/>
    </location>
</feature>
<dbReference type="Proteomes" id="UP001162131">
    <property type="component" value="Unassembled WGS sequence"/>
</dbReference>
<evidence type="ECO:0000313" key="4">
    <source>
        <dbReference type="Proteomes" id="UP001162131"/>
    </source>
</evidence>
<comment type="similarity">
    <text evidence="1">Belongs to the BMT family.</text>
</comment>
<dbReference type="AlphaFoldDB" id="A0AAU9IR15"/>
<name>A0AAU9IR15_9CILI</name>
<reference evidence="3" key="1">
    <citation type="submission" date="2021-09" db="EMBL/GenBank/DDBJ databases">
        <authorList>
            <consortium name="AG Swart"/>
            <person name="Singh M."/>
            <person name="Singh A."/>
            <person name="Seah K."/>
            <person name="Emmerich C."/>
        </authorList>
    </citation>
    <scope>NUCLEOTIDE SEQUENCE</scope>
    <source>
        <strain evidence="3">ATCC30299</strain>
    </source>
</reference>